<keyword evidence="2" id="KW-1185">Reference proteome</keyword>
<evidence type="ECO:0000313" key="2">
    <source>
        <dbReference type="Proteomes" id="UP001163223"/>
    </source>
</evidence>
<accession>A0ACD4NLH5</accession>
<evidence type="ECO:0000313" key="1">
    <source>
        <dbReference type="EMBL" id="WAJ27470.1"/>
    </source>
</evidence>
<sequence length="279" mass="30386">MIRGHIDFVSRARVEGWLFSERLNLAGASVLAFVDEACVGGGRIELFRQDLLDAGLGDGRVGFGFPVMLEPWQDPRALDVRLDGGAMRLAQGQACLVARDSLGEDRRRQGREPGSLSWMLARGWLSQPRYETLRILGEFGVRVEALRIAAPIRDLDAVTEEIALLAAEICELALLQPVELEIRENLGAGALDAIRREVRAAFPHAPPVAGLWSPTSQLIQVVEGSHRDGASARGEGAVEYGYGGRQLLMLDLDARARLPERPSPRFTAFVPHPPGGAAR</sequence>
<dbReference type="EMBL" id="CP113520">
    <property type="protein sequence ID" value="WAJ27470.1"/>
    <property type="molecule type" value="Genomic_DNA"/>
</dbReference>
<protein>
    <submittedName>
        <fullName evidence="1">Uncharacterized protein</fullName>
    </submittedName>
</protein>
<reference evidence="1" key="1">
    <citation type="submission" date="2022-11" db="EMBL/GenBank/DDBJ databases">
        <title>beta-Carotene-producing bacterium, Jeongeuplla avenae sp. nov., alleviates the salt stress of Arabidopsis seedlings.</title>
        <authorList>
            <person name="Jiang L."/>
            <person name="Lee J."/>
        </authorList>
    </citation>
    <scope>NUCLEOTIDE SEQUENCE</scope>
    <source>
        <strain evidence="1">DY_R2A_6</strain>
    </source>
</reference>
<organism evidence="1 2">
    <name type="scientific">Antarcticirhabdus aurantiaca</name>
    <dbReference type="NCBI Taxonomy" id="2606717"/>
    <lineage>
        <taxon>Bacteria</taxon>
        <taxon>Pseudomonadati</taxon>
        <taxon>Pseudomonadota</taxon>
        <taxon>Alphaproteobacteria</taxon>
        <taxon>Hyphomicrobiales</taxon>
        <taxon>Aurantimonadaceae</taxon>
        <taxon>Antarcticirhabdus</taxon>
    </lineage>
</organism>
<proteinExistence type="predicted"/>
<gene>
    <name evidence="1" type="ORF">OXU80_21895</name>
</gene>
<dbReference type="Proteomes" id="UP001163223">
    <property type="component" value="Chromosome"/>
</dbReference>
<name>A0ACD4NLH5_9HYPH</name>